<keyword evidence="2 8" id="KW-0436">Ligase</keyword>
<comment type="catalytic activity">
    <reaction evidence="7 8">
        <text>tRNA(Arg) + L-arginine + ATP = L-arginyl-tRNA(Arg) + AMP + diphosphate</text>
        <dbReference type="Rhea" id="RHEA:20301"/>
        <dbReference type="Rhea" id="RHEA-COMP:9658"/>
        <dbReference type="Rhea" id="RHEA-COMP:9673"/>
        <dbReference type="ChEBI" id="CHEBI:30616"/>
        <dbReference type="ChEBI" id="CHEBI:32682"/>
        <dbReference type="ChEBI" id="CHEBI:33019"/>
        <dbReference type="ChEBI" id="CHEBI:78442"/>
        <dbReference type="ChEBI" id="CHEBI:78513"/>
        <dbReference type="ChEBI" id="CHEBI:456215"/>
        <dbReference type="EC" id="6.1.1.19"/>
    </reaction>
</comment>
<dbReference type="SUPFAM" id="SSF55190">
    <property type="entry name" value="Arginyl-tRNA synthetase (ArgRS), N-terminal 'additional' domain"/>
    <property type="match status" value="1"/>
</dbReference>
<dbReference type="SUPFAM" id="SSF52374">
    <property type="entry name" value="Nucleotidylyl transferase"/>
    <property type="match status" value="1"/>
</dbReference>
<dbReference type="GO" id="GO:0005737">
    <property type="term" value="C:cytoplasm"/>
    <property type="evidence" value="ECO:0007669"/>
    <property type="project" value="UniProtKB-SubCell"/>
</dbReference>
<comment type="subunit">
    <text evidence="8">Monomer.</text>
</comment>
<evidence type="ECO:0000259" key="10">
    <source>
        <dbReference type="SMART" id="SM00836"/>
    </source>
</evidence>
<dbReference type="PANTHER" id="PTHR11956:SF5">
    <property type="entry name" value="ARGININE--TRNA LIGASE, CYTOPLASMIC"/>
    <property type="match status" value="1"/>
</dbReference>
<comment type="similarity">
    <text evidence="1 8 9">Belongs to the class-I aminoacyl-tRNA synthetase family.</text>
</comment>
<feature type="domain" description="DALR anticodon binding" evidence="10">
    <location>
        <begin position="463"/>
        <end position="579"/>
    </location>
</feature>
<gene>
    <name evidence="8" type="primary">argS</name>
    <name evidence="12" type="ORF">A2801_03780</name>
</gene>
<evidence type="ECO:0000256" key="3">
    <source>
        <dbReference type="ARBA" id="ARBA00022741"/>
    </source>
</evidence>
<dbReference type="SMART" id="SM01016">
    <property type="entry name" value="Arg_tRNA_synt_N"/>
    <property type="match status" value="1"/>
</dbReference>
<dbReference type="GO" id="GO:0005524">
    <property type="term" value="F:ATP binding"/>
    <property type="evidence" value="ECO:0007669"/>
    <property type="project" value="UniProtKB-UniRule"/>
</dbReference>
<dbReference type="FunFam" id="1.10.730.10:FF:000006">
    <property type="entry name" value="Arginyl-tRNA synthetase 2, mitochondrial"/>
    <property type="match status" value="1"/>
</dbReference>
<dbReference type="NCBIfam" id="TIGR00456">
    <property type="entry name" value="argS"/>
    <property type="match status" value="1"/>
</dbReference>
<proteinExistence type="inferred from homology"/>
<dbReference type="PANTHER" id="PTHR11956">
    <property type="entry name" value="ARGINYL-TRNA SYNTHETASE"/>
    <property type="match status" value="1"/>
</dbReference>
<keyword evidence="3 8" id="KW-0547">Nucleotide-binding</keyword>
<evidence type="ECO:0000256" key="4">
    <source>
        <dbReference type="ARBA" id="ARBA00022840"/>
    </source>
</evidence>
<name>A0A1F7YMH9_9BACT</name>
<dbReference type="SMART" id="SM00836">
    <property type="entry name" value="DALR_1"/>
    <property type="match status" value="1"/>
</dbReference>
<evidence type="ECO:0000256" key="2">
    <source>
        <dbReference type="ARBA" id="ARBA00022598"/>
    </source>
</evidence>
<reference evidence="12 13" key="1">
    <citation type="journal article" date="2016" name="Nat. Commun.">
        <title>Thousands of microbial genomes shed light on interconnected biogeochemical processes in an aquifer system.</title>
        <authorList>
            <person name="Anantharaman K."/>
            <person name="Brown C.T."/>
            <person name="Hug L.A."/>
            <person name="Sharon I."/>
            <person name="Castelle C.J."/>
            <person name="Probst A.J."/>
            <person name="Thomas B.C."/>
            <person name="Singh A."/>
            <person name="Wilkins M.J."/>
            <person name="Karaoz U."/>
            <person name="Brodie E.L."/>
            <person name="Williams K.H."/>
            <person name="Hubbard S.S."/>
            <person name="Banfield J.F."/>
        </authorList>
    </citation>
    <scope>NUCLEOTIDE SEQUENCE [LARGE SCALE GENOMIC DNA]</scope>
</reference>
<keyword evidence="6 8" id="KW-0030">Aminoacyl-tRNA synthetase</keyword>
<dbReference type="Pfam" id="PF03485">
    <property type="entry name" value="Arg_tRNA_synt_N"/>
    <property type="match status" value="1"/>
</dbReference>
<evidence type="ECO:0000256" key="8">
    <source>
        <dbReference type="HAMAP-Rule" id="MF_00123"/>
    </source>
</evidence>
<evidence type="ECO:0000313" key="12">
    <source>
        <dbReference type="EMBL" id="OGM28536.1"/>
    </source>
</evidence>
<dbReference type="InterPro" id="IPR008909">
    <property type="entry name" value="DALR_anticod-bd"/>
</dbReference>
<dbReference type="Pfam" id="PF05746">
    <property type="entry name" value="DALR_1"/>
    <property type="match status" value="1"/>
</dbReference>
<evidence type="ECO:0000256" key="7">
    <source>
        <dbReference type="ARBA" id="ARBA00049339"/>
    </source>
</evidence>
<feature type="domain" description="Arginyl tRNA synthetase N-terminal" evidence="11">
    <location>
        <begin position="3"/>
        <end position="95"/>
    </location>
</feature>
<accession>A0A1F7YMH9</accession>
<feature type="short sequence motif" description="'HIGH' region" evidence="8">
    <location>
        <begin position="131"/>
        <end position="141"/>
    </location>
</feature>
<evidence type="ECO:0000256" key="6">
    <source>
        <dbReference type="ARBA" id="ARBA00023146"/>
    </source>
</evidence>
<evidence type="ECO:0000259" key="11">
    <source>
        <dbReference type="SMART" id="SM01016"/>
    </source>
</evidence>
<evidence type="ECO:0000313" key="13">
    <source>
        <dbReference type="Proteomes" id="UP000177263"/>
    </source>
</evidence>
<protein>
    <recommendedName>
        <fullName evidence="8">Arginine--tRNA ligase</fullName>
        <ecNumber evidence="8">6.1.1.19</ecNumber>
    </recommendedName>
    <alternativeName>
        <fullName evidence="8">Arginyl-tRNA synthetase</fullName>
        <shortName evidence="8">ArgRS</shortName>
    </alternativeName>
</protein>
<organism evidence="12 13">
    <name type="scientific">Candidatus Woesebacteria bacterium RIFCSPHIGHO2_01_FULL_41_10</name>
    <dbReference type="NCBI Taxonomy" id="1802500"/>
    <lineage>
        <taxon>Bacteria</taxon>
        <taxon>Candidatus Woeseibacteriota</taxon>
    </lineage>
</organism>
<dbReference type="SUPFAM" id="SSF47323">
    <property type="entry name" value="Anticodon-binding domain of a subclass of class I aminoacyl-tRNA synthetases"/>
    <property type="match status" value="1"/>
</dbReference>
<dbReference type="PRINTS" id="PR01038">
    <property type="entry name" value="TRNASYNTHARG"/>
</dbReference>
<dbReference type="InterPro" id="IPR014729">
    <property type="entry name" value="Rossmann-like_a/b/a_fold"/>
</dbReference>
<dbReference type="STRING" id="1802500.A2801_03780"/>
<dbReference type="Gene3D" id="3.40.50.620">
    <property type="entry name" value="HUPs"/>
    <property type="match status" value="1"/>
</dbReference>
<dbReference type="Pfam" id="PF00750">
    <property type="entry name" value="tRNA-synt_1d"/>
    <property type="match status" value="1"/>
</dbReference>
<dbReference type="EC" id="6.1.1.19" evidence="8"/>
<dbReference type="Gene3D" id="1.10.730.10">
    <property type="entry name" value="Isoleucyl-tRNA Synthetase, Domain 1"/>
    <property type="match status" value="1"/>
</dbReference>
<dbReference type="InterPro" id="IPR036695">
    <property type="entry name" value="Arg-tRNA-synth_N_sf"/>
</dbReference>
<keyword evidence="4 8" id="KW-0067">ATP-binding</keyword>
<dbReference type="InterPro" id="IPR009080">
    <property type="entry name" value="tRNAsynth_Ia_anticodon-bd"/>
</dbReference>
<comment type="caution">
    <text evidence="12">The sequence shown here is derived from an EMBL/GenBank/DDBJ whole genome shotgun (WGS) entry which is preliminary data.</text>
</comment>
<evidence type="ECO:0000256" key="1">
    <source>
        <dbReference type="ARBA" id="ARBA00005594"/>
    </source>
</evidence>
<dbReference type="HAMAP" id="MF_00123">
    <property type="entry name" value="Arg_tRNA_synth"/>
    <property type="match status" value="1"/>
</dbReference>
<sequence length="579" mass="65355">MKEKITEAIKKATGVEDPVVEYPANPEHGDYSTNVAMIMFPNSDVWSSLVRTDQSISSPHDLAELIVVKTREDKELSQSISKIEVAGQGFINFYLSDEALNSQLFKVLEDKENFGKSKSESKKIMVEYAHPNTHKELHIGHMRTLIVGEALARILGFAGHEVFRANYQGDIGPHVAKAIWGTRKLLKKNKTGWEEAEALSKSEKAHLLGQGYALGNSEYEENKEEIHALNKALYALDDDVKEDYERTRRWSLEYYDIFYTRFDTKFDKLYFESEVSPRALDLVKEYIGKVFTESEGAVIYDGEKHGLHKRVFITKEGYPTYEGKDIALAFAQFADFAFDTNIHVVASEQRGYFEVVFDALNQIDPKFKSREYHLSMGMVQLVGKKMSSRTGDVFTVDQLLDEVKSHTRELIKSGKLEEEMEEIAEMTTMGAVKYSVLAASALQDVQFDVKKSVALDGNSGVYLQYTYARTQSVLAKAIAQGSRVPEKMVPQDNFSEHEKNILRRLAKFPEIVKDAAISYSPHIICNYLYSLAQNYNAFYGVEQIVGSEREALRLGLTAATGQTIKNGLHLLGISAPEKM</sequence>
<dbReference type="AlphaFoldDB" id="A0A1F7YMH9"/>
<keyword evidence="8" id="KW-0963">Cytoplasm</keyword>
<comment type="subcellular location">
    <subcellularLocation>
        <location evidence="8">Cytoplasm</location>
    </subcellularLocation>
</comment>
<dbReference type="InterPro" id="IPR035684">
    <property type="entry name" value="ArgRS_core"/>
</dbReference>
<dbReference type="Proteomes" id="UP000177263">
    <property type="component" value="Unassembled WGS sequence"/>
</dbReference>
<dbReference type="InterPro" id="IPR005148">
    <property type="entry name" value="Arg-tRNA-synth_N"/>
</dbReference>
<dbReference type="InterPro" id="IPR001278">
    <property type="entry name" value="Arg-tRNA-ligase"/>
</dbReference>
<dbReference type="EMBL" id="MGGM01000028">
    <property type="protein sequence ID" value="OGM28536.1"/>
    <property type="molecule type" value="Genomic_DNA"/>
</dbReference>
<keyword evidence="5 8" id="KW-0648">Protein biosynthesis</keyword>
<evidence type="ECO:0000256" key="5">
    <source>
        <dbReference type="ARBA" id="ARBA00022917"/>
    </source>
</evidence>
<dbReference type="GO" id="GO:0004814">
    <property type="term" value="F:arginine-tRNA ligase activity"/>
    <property type="evidence" value="ECO:0007669"/>
    <property type="project" value="UniProtKB-UniRule"/>
</dbReference>
<dbReference type="Gene3D" id="3.30.1360.70">
    <property type="entry name" value="Arginyl tRNA synthetase N-terminal domain"/>
    <property type="match status" value="1"/>
</dbReference>
<dbReference type="GO" id="GO:0006420">
    <property type="term" value="P:arginyl-tRNA aminoacylation"/>
    <property type="evidence" value="ECO:0007669"/>
    <property type="project" value="UniProtKB-UniRule"/>
</dbReference>
<evidence type="ECO:0000256" key="9">
    <source>
        <dbReference type="RuleBase" id="RU363038"/>
    </source>
</evidence>